<dbReference type="AlphaFoldDB" id="A0A8J3W261"/>
<feature type="compositionally biased region" description="Basic and acidic residues" evidence="1">
    <location>
        <begin position="160"/>
        <end position="169"/>
    </location>
</feature>
<sequence length="263" mass="28524">MSMDLTVRVVHRDAETASAVVAVSGELDACNQGQVESALELLIAEGVLHVLVDAAMMTFCDISGMRMLARAHRDLRDRGGELVVIAHEAVHKLGQLMWPGPSPSRPALFLARDQRPAVPKRMRHTSVLRGVGRRSRSRGERNAAGASSAPRPAREPNSPVDRRSVLEKSEKLRKEMAAERERMLAQAETICVTLAAVHEQLASLHVIIETCRGALSLARPAGAPVPESPVVPVRDPLTCDGHSHLAAADKLRDRVSLFEGYAL</sequence>
<gene>
    <name evidence="3" type="ORF">Plo01_04280</name>
</gene>
<evidence type="ECO:0000256" key="1">
    <source>
        <dbReference type="SAM" id="MobiDB-lite"/>
    </source>
</evidence>
<protein>
    <recommendedName>
        <fullName evidence="2">STAS domain-containing protein</fullName>
    </recommendedName>
</protein>
<dbReference type="GO" id="GO:0043856">
    <property type="term" value="F:anti-sigma factor antagonist activity"/>
    <property type="evidence" value="ECO:0007669"/>
    <property type="project" value="TreeGrafter"/>
</dbReference>
<dbReference type="PANTHER" id="PTHR33495">
    <property type="entry name" value="ANTI-SIGMA FACTOR ANTAGONIST TM_1081-RELATED-RELATED"/>
    <property type="match status" value="1"/>
</dbReference>
<feature type="compositionally biased region" description="Basic residues" evidence="1">
    <location>
        <begin position="118"/>
        <end position="136"/>
    </location>
</feature>
<proteinExistence type="predicted"/>
<dbReference type="Pfam" id="PF01740">
    <property type="entry name" value="STAS"/>
    <property type="match status" value="1"/>
</dbReference>
<organism evidence="3 4">
    <name type="scientific">Planobispora longispora</name>
    <dbReference type="NCBI Taxonomy" id="28887"/>
    <lineage>
        <taxon>Bacteria</taxon>
        <taxon>Bacillati</taxon>
        <taxon>Actinomycetota</taxon>
        <taxon>Actinomycetes</taxon>
        <taxon>Streptosporangiales</taxon>
        <taxon>Streptosporangiaceae</taxon>
        <taxon>Planobispora</taxon>
    </lineage>
</organism>
<dbReference type="PROSITE" id="PS50801">
    <property type="entry name" value="STAS"/>
    <property type="match status" value="1"/>
</dbReference>
<comment type="caution">
    <text evidence="3">The sequence shown here is derived from an EMBL/GenBank/DDBJ whole genome shotgun (WGS) entry which is preliminary data.</text>
</comment>
<keyword evidence="4" id="KW-1185">Reference proteome</keyword>
<dbReference type="InterPro" id="IPR036513">
    <property type="entry name" value="STAS_dom_sf"/>
</dbReference>
<evidence type="ECO:0000313" key="3">
    <source>
        <dbReference type="EMBL" id="GIH73999.1"/>
    </source>
</evidence>
<dbReference type="SUPFAM" id="SSF52091">
    <property type="entry name" value="SpoIIaa-like"/>
    <property type="match status" value="1"/>
</dbReference>
<dbReference type="PANTHER" id="PTHR33495:SF2">
    <property type="entry name" value="ANTI-SIGMA FACTOR ANTAGONIST TM_1081-RELATED"/>
    <property type="match status" value="1"/>
</dbReference>
<evidence type="ECO:0000259" key="2">
    <source>
        <dbReference type="PROSITE" id="PS50801"/>
    </source>
</evidence>
<name>A0A8J3W261_9ACTN</name>
<feature type="compositionally biased region" description="Low complexity" evidence="1">
    <location>
        <begin position="142"/>
        <end position="159"/>
    </location>
</feature>
<dbReference type="Proteomes" id="UP000616724">
    <property type="component" value="Unassembled WGS sequence"/>
</dbReference>
<feature type="region of interest" description="Disordered" evidence="1">
    <location>
        <begin position="113"/>
        <end position="169"/>
    </location>
</feature>
<dbReference type="InterPro" id="IPR002645">
    <property type="entry name" value="STAS_dom"/>
</dbReference>
<dbReference type="CDD" id="cd07043">
    <property type="entry name" value="STAS_anti-anti-sigma_factors"/>
    <property type="match status" value="1"/>
</dbReference>
<reference evidence="3 4" key="1">
    <citation type="submission" date="2021-01" db="EMBL/GenBank/DDBJ databases">
        <title>Whole genome shotgun sequence of Planobispora longispora NBRC 13918.</title>
        <authorList>
            <person name="Komaki H."/>
            <person name="Tamura T."/>
        </authorList>
    </citation>
    <scope>NUCLEOTIDE SEQUENCE [LARGE SCALE GENOMIC DNA]</scope>
    <source>
        <strain evidence="3 4">NBRC 13918</strain>
    </source>
</reference>
<feature type="domain" description="STAS" evidence="2">
    <location>
        <begin position="20"/>
        <end position="86"/>
    </location>
</feature>
<evidence type="ECO:0000313" key="4">
    <source>
        <dbReference type="Proteomes" id="UP000616724"/>
    </source>
</evidence>
<accession>A0A8J3W261</accession>
<dbReference type="EMBL" id="BOOH01000003">
    <property type="protein sequence ID" value="GIH73999.1"/>
    <property type="molecule type" value="Genomic_DNA"/>
</dbReference>
<dbReference type="Gene3D" id="3.30.750.24">
    <property type="entry name" value="STAS domain"/>
    <property type="match status" value="1"/>
</dbReference>
<dbReference type="RefSeq" id="WP_203888742.1">
    <property type="nucleotide sequence ID" value="NZ_BOOH01000003.1"/>
</dbReference>